<gene>
    <name evidence="1" type="ORF">METZ01_LOCUS486168</name>
</gene>
<organism evidence="1">
    <name type="scientific">marine metagenome</name>
    <dbReference type="NCBI Taxonomy" id="408172"/>
    <lineage>
        <taxon>unclassified sequences</taxon>
        <taxon>metagenomes</taxon>
        <taxon>ecological metagenomes</taxon>
    </lineage>
</organism>
<feature type="non-terminal residue" evidence="1">
    <location>
        <position position="105"/>
    </location>
</feature>
<accession>A0A383CMG7</accession>
<protein>
    <submittedName>
        <fullName evidence="1">Uncharacterized protein</fullName>
    </submittedName>
</protein>
<dbReference type="AlphaFoldDB" id="A0A383CMG7"/>
<reference evidence="1" key="1">
    <citation type="submission" date="2018-05" db="EMBL/GenBank/DDBJ databases">
        <authorList>
            <person name="Lanie J.A."/>
            <person name="Ng W.-L."/>
            <person name="Kazmierczak K.M."/>
            <person name="Andrzejewski T.M."/>
            <person name="Davidsen T.M."/>
            <person name="Wayne K.J."/>
            <person name="Tettelin H."/>
            <person name="Glass J.I."/>
            <person name="Rusch D."/>
            <person name="Podicherti R."/>
            <person name="Tsui H.-C.T."/>
            <person name="Winkler M.E."/>
        </authorList>
    </citation>
    <scope>NUCLEOTIDE SEQUENCE</scope>
</reference>
<dbReference type="EMBL" id="UINC01210032">
    <property type="protein sequence ID" value="SVE33314.1"/>
    <property type="molecule type" value="Genomic_DNA"/>
</dbReference>
<sequence length="105" mass="11895">MTNIRSLKPRQVEIFDYFAKSAVSERFPGGILAIPSVNQPINYYAIAANARDWRILRPLLLAWAGPTISSFDGNIFQPESDNDFENYLISRNWYLISKIIPGSGD</sequence>
<name>A0A383CMG7_9ZZZZ</name>
<proteinExistence type="predicted"/>
<evidence type="ECO:0000313" key="1">
    <source>
        <dbReference type="EMBL" id="SVE33314.1"/>
    </source>
</evidence>